<proteinExistence type="predicted"/>
<gene>
    <name evidence="2" type="ORF">BDP27DRAFT_1434071</name>
</gene>
<feature type="region of interest" description="Disordered" evidence="1">
    <location>
        <begin position="218"/>
        <end position="284"/>
    </location>
</feature>
<feature type="compositionally biased region" description="Polar residues" evidence="1">
    <location>
        <begin position="258"/>
        <end position="269"/>
    </location>
</feature>
<dbReference type="AlphaFoldDB" id="A0A9P5P6J2"/>
<evidence type="ECO:0000313" key="3">
    <source>
        <dbReference type="Proteomes" id="UP000772434"/>
    </source>
</evidence>
<feature type="region of interest" description="Disordered" evidence="1">
    <location>
        <begin position="69"/>
        <end position="109"/>
    </location>
</feature>
<comment type="caution">
    <text evidence="2">The sequence shown here is derived from an EMBL/GenBank/DDBJ whole genome shotgun (WGS) entry which is preliminary data.</text>
</comment>
<accession>A0A9P5P6J2</accession>
<feature type="region of interest" description="Disordered" evidence="1">
    <location>
        <begin position="149"/>
        <end position="172"/>
    </location>
</feature>
<keyword evidence="3" id="KW-1185">Reference proteome</keyword>
<reference evidence="2" key="1">
    <citation type="submission" date="2020-11" db="EMBL/GenBank/DDBJ databases">
        <authorList>
            <consortium name="DOE Joint Genome Institute"/>
            <person name="Ahrendt S."/>
            <person name="Riley R."/>
            <person name="Andreopoulos W."/>
            <person name="Labutti K."/>
            <person name="Pangilinan J."/>
            <person name="Ruiz-Duenas F.J."/>
            <person name="Barrasa J.M."/>
            <person name="Sanchez-Garcia M."/>
            <person name="Camarero S."/>
            <person name="Miyauchi S."/>
            <person name="Serrano A."/>
            <person name="Linde D."/>
            <person name="Babiker R."/>
            <person name="Drula E."/>
            <person name="Ayuso-Fernandez I."/>
            <person name="Pacheco R."/>
            <person name="Padilla G."/>
            <person name="Ferreira P."/>
            <person name="Barriuso J."/>
            <person name="Kellner H."/>
            <person name="Castanera R."/>
            <person name="Alfaro M."/>
            <person name="Ramirez L."/>
            <person name="Pisabarro A.G."/>
            <person name="Kuo A."/>
            <person name="Tritt A."/>
            <person name="Lipzen A."/>
            <person name="He G."/>
            <person name="Yan M."/>
            <person name="Ng V."/>
            <person name="Cullen D."/>
            <person name="Martin F."/>
            <person name="Rosso M.-N."/>
            <person name="Henrissat B."/>
            <person name="Hibbett D."/>
            <person name="Martinez A.T."/>
            <person name="Grigoriev I.V."/>
        </authorList>
    </citation>
    <scope>NUCLEOTIDE SEQUENCE</scope>
    <source>
        <strain evidence="2">AH 40177</strain>
    </source>
</reference>
<name>A0A9P5P6J2_9AGAR</name>
<dbReference type="Proteomes" id="UP000772434">
    <property type="component" value="Unassembled WGS sequence"/>
</dbReference>
<evidence type="ECO:0000256" key="1">
    <source>
        <dbReference type="SAM" id="MobiDB-lite"/>
    </source>
</evidence>
<dbReference type="EMBL" id="JADNRY010000470">
    <property type="protein sequence ID" value="KAF9049678.1"/>
    <property type="molecule type" value="Genomic_DNA"/>
</dbReference>
<sequence>MAAIVLPSGFATTNCCRSMYWDPTKRREIPKQKRLDAFRNTTAATSHFEPSRLYPINITSKGRVLLDVPTEHNELDTSASAKKRGMANERRKPSPLRKRAAAAEKAAEKPNWPDEEFLWQLRTEERVDHAKAEEEERLKVIEKFLDCDTNDDDGGGSIGGGTHDDRGDDNVLPSSVWGVVFEDDDAGRGKMVPLRGDPDQERAAKDQWFCFRYEPDNDSSATVDVSVPDVEATFAPTDKAPRRRQADSPFFQPPAPESPTQSSGLSSIPQIPKTPTRVPSIAPNSALASALPLRIYIPPSPGMAH</sequence>
<protein>
    <submittedName>
        <fullName evidence="2">Uncharacterized protein</fullName>
    </submittedName>
</protein>
<organism evidence="2 3">
    <name type="scientific">Rhodocollybia butyracea</name>
    <dbReference type="NCBI Taxonomy" id="206335"/>
    <lineage>
        <taxon>Eukaryota</taxon>
        <taxon>Fungi</taxon>
        <taxon>Dikarya</taxon>
        <taxon>Basidiomycota</taxon>
        <taxon>Agaricomycotina</taxon>
        <taxon>Agaricomycetes</taxon>
        <taxon>Agaricomycetidae</taxon>
        <taxon>Agaricales</taxon>
        <taxon>Marasmiineae</taxon>
        <taxon>Omphalotaceae</taxon>
        <taxon>Rhodocollybia</taxon>
    </lineage>
</organism>
<evidence type="ECO:0000313" key="2">
    <source>
        <dbReference type="EMBL" id="KAF9049678.1"/>
    </source>
</evidence>
<dbReference type="OrthoDB" id="436852at2759"/>